<accession>A0AAW6C026</accession>
<evidence type="ECO:0000313" key="3">
    <source>
        <dbReference type="Proteomes" id="UP001211006"/>
    </source>
</evidence>
<comment type="caution">
    <text evidence="2">The sequence shown here is derived from an EMBL/GenBank/DDBJ whole genome shotgun (WGS) entry which is preliminary data.</text>
</comment>
<gene>
    <name evidence="2" type="ORF">PND83_04365</name>
</gene>
<proteinExistence type="predicted"/>
<name>A0AAW6C026_FLAPL</name>
<protein>
    <submittedName>
        <fullName evidence="2">Uncharacterized protein</fullName>
    </submittedName>
</protein>
<dbReference type="EMBL" id="JAQLWO010000003">
    <property type="protein sequence ID" value="MDB7905205.1"/>
    <property type="molecule type" value="Genomic_DNA"/>
</dbReference>
<dbReference type="AlphaFoldDB" id="A0AAW6C026"/>
<dbReference type="Proteomes" id="UP001211006">
    <property type="component" value="Unassembled WGS sequence"/>
</dbReference>
<dbReference type="RefSeq" id="WP_196033270.1">
    <property type="nucleotide sequence ID" value="NZ_JADPFI010000216.1"/>
</dbReference>
<keyword evidence="1" id="KW-0175">Coiled coil</keyword>
<reference evidence="2" key="1">
    <citation type="submission" date="2023-01" db="EMBL/GenBank/DDBJ databases">
        <title>Human gut microbiome strain richness.</title>
        <authorList>
            <person name="Chen-Liaw A."/>
        </authorList>
    </citation>
    <scope>NUCLEOTIDE SEQUENCE</scope>
    <source>
        <strain evidence="2">2225st1_A6_2225SCRN_200828</strain>
    </source>
</reference>
<evidence type="ECO:0000313" key="2">
    <source>
        <dbReference type="EMBL" id="MDB7905205.1"/>
    </source>
</evidence>
<evidence type="ECO:0000256" key="1">
    <source>
        <dbReference type="SAM" id="Coils"/>
    </source>
</evidence>
<feature type="coiled-coil region" evidence="1">
    <location>
        <begin position="41"/>
        <end position="75"/>
    </location>
</feature>
<sequence>MASRTVIKSRLDFRRKALEQAQAAYLALLSGQVKSYAVGSRNLTRLDLPQLEETIAKLEKEIDGLEEELRGGKRRKAVGAIPRDW</sequence>
<organism evidence="2 3">
    <name type="scientific">Flavonifractor plautii</name>
    <name type="common">Fusobacterium plautii</name>
    <dbReference type="NCBI Taxonomy" id="292800"/>
    <lineage>
        <taxon>Bacteria</taxon>
        <taxon>Bacillati</taxon>
        <taxon>Bacillota</taxon>
        <taxon>Clostridia</taxon>
        <taxon>Eubacteriales</taxon>
        <taxon>Oscillospiraceae</taxon>
        <taxon>Flavonifractor</taxon>
    </lineage>
</organism>